<dbReference type="InterPro" id="IPR024775">
    <property type="entry name" value="DinB-like"/>
</dbReference>
<dbReference type="eggNOG" id="COG2318">
    <property type="taxonomic scope" value="Bacteria"/>
</dbReference>
<dbReference type="HOGENOM" id="CLU_137351_0_0_9"/>
<sequence length="176" mass="19835">MKRGIAMIHGAEVLNKFLAFRDNYVLLLGMDEGLLNVPMQEGKWSIVDTVNHLLGWDQYLLHSVLPDIRTGNQVSFPDHDIFNRQSTESIAGVSAHDVLSAAIQLREELVNQVNNLTDDLRSKPVTVNENSHCPHTQEAYTLLYLIGEFVEHDWHHQKQIDAYLSRSAHVAKGNGA</sequence>
<proteinExistence type="predicted"/>
<reference evidence="2 3" key="1">
    <citation type="journal article" date="2014" name="Genome Announc.">
        <title>Draft Genome Sequence of Brevibacillus panacihumi Strain W25, a Halotolerant Hydrocarbon-Degrading Bacterium.</title>
        <authorList>
            <person name="Wang X."/>
            <person name="Jin D."/>
            <person name="Zhou L."/>
            <person name="Wu L."/>
            <person name="An W."/>
            <person name="Chen Y."/>
            <person name="Zhao L."/>
        </authorList>
    </citation>
    <scope>NUCLEOTIDE SEQUENCE [LARGE SCALE GENOMIC DNA]</scope>
    <source>
        <strain evidence="2 3">W25</strain>
    </source>
</reference>
<evidence type="ECO:0000313" key="3">
    <source>
        <dbReference type="Proteomes" id="UP000017973"/>
    </source>
</evidence>
<keyword evidence="3" id="KW-1185">Reference proteome</keyword>
<accession>V6MDW1</accession>
<protein>
    <recommendedName>
        <fullName evidence="1">DinB-like domain-containing protein</fullName>
    </recommendedName>
</protein>
<feature type="domain" description="DinB-like" evidence="1">
    <location>
        <begin position="26"/>
        <end position="160"/>
    </location>
</feature>
<dbReference type="OrthoDB" id="2964295at2"/>
<dbReference type="Proteomes" id="UP000017973">
    <property type="component" value="Unassembled WGS sequence"/>
</dbReference>
<dbReference type="AlphaFoldDB" id="V6MDW1"/>
<dbReference type="SUPFAM" id="SSF109854">
    <property type="entry name" value="DinB/YfiT-like putative metalloenzymes"/>
    <property type="match status" value="1"/>
</dbReference>
<dbReference type="InterPro" id="IPR034660">
    <property type="entry name" value="DinB/YfiT-like"/>
</dbReference>
<organism evidence="2 3">
    <name type="scientific">Brevibacillus panacihumi W25</name>
    <dbReference type="NCBI Taxonomy" id="1408254"/>
    <lineage>
        <taxon>Bacteria</taxon>
        <taxon>Bacillati</taxon>
        <taxon>Bacillota</taxon>
        <taxon>Bacilli</taxon>
        <taxon>Bacillales</taxon>
        <taxon>Paenibacillaceae</taxon>
        <taxon>Brevibacillus</taxon>
    </lineage>
</organism>
<dbReference type="Gene3D" id="1.20.120.450">
    <property type="entry name" value="dinb family like domain"/>
    <property type="match status" value="1"/>
</dbReference>
<dbReference type="PATRIC" id="fig|1408254.3.peg.29"/>
<evidence type="ECO:0000259" key="1">
    <source>
        <dbReference type="Pfam" id="PF12867"/>
    </source>
</evidence>
<dbReference type="STRING" id="1408254.T458_00150"/>
<dbReference type="EMBL" id="AYJU01000001">
    <property type="protein sequence ID" value="EST56714.1"/>
    <property type="molecule type" value="Genomic_DNA"/>
</dbReference>
<comment type="caution">
    <text evidence="2">The sequence shown here is derived from an EMBL/GenBank/DDBJ whole genome shotgun (WGS) entry which is preliminary data.</text>
</comment>
<name>V6MDW1_9BACL</name>
<gene>
    <name evidence="2" type="ORF">T458_00150</name>
</gene>
<dbReference type="Pfam" id="PF12867">
    <property type="entry name" value="DinB_2"/>
    <property type="match status" value="1"/>
</dbReference>
<evidence type="ECO:0000313" key="2">
    <source>
        <dbReference type="EMBL" id="EST56714.1"/>
    </source>
</evidence>